<keyword evidence="1" id="KW-0472">Membrane</keyword>
<name>A0ABQ9YDI7_9EUKA</name>
<keyword evidence="3" id="KW-1185">Reference proteome</keyword>
<proteinExistence type="predicted"/>
<evidence type="ECO:0000313" key="3">
    <source>
        <dbReference type="Proteomes" id="UP001281761"/>
    </source>
</evidence>
<feature type="transmembrane region" description="Helical" evidence="1">
    <location>
        <begin position="379"/>
        <end position="397"/>
    </location>
</feature>
<reference evidence="2 3" key="1">
    <citation type="journal article" date="2022" name="bioRxiv">
        <title>Genomics of Preaxostyla Flagellates Illuminates Evolutionary Transitions and the Path Towards Mitochondrial Loss.</title>
        <authorList>
            <person name="Novak L.V.F."/>
            <person name="Treitli S.C."/>
            <person name="Pyrih J."/>
            <person name="Halakuc P."/>
            <person name="Pipaliya S.V."/>
            <person name="Vacek V."/>
            <person name="Brzon O."/>
            <person name="Soukal P."/>
            <person name="Eme L."/>
            <person name="Dacks J.B."/>
            <person name="Karnkowska A."/>
            <person name="Elias M."/>
            <person name="Hampl V."/>
        </authorList>
    </citation>
    <scope>NUCLEOTIDE SEQUENCE [LARGE SCALE GENOMIC DNA]</scope>
    <source>
        <strain evidence="2">NAU3</strain>
        <tissue evidence="2">Gut</tissue>
    </source>
</reference>
<dbReference type="Proteomes" id="UP001281761">
    <property type="component" value="Unassembled WGS sequence"/>
</dbReference>
<evidence type="ECO:0000313" key="2">
    <source>
        <dbReference type="EMBL" id="KAK2961760.1"/>
    </source>
</evidence>
<evidence type="ECO:0000256" key="1">
    <source>
        <dbReference type="SAM" id="Phobius"/>
    </source>
</evidence>
<protein>
    <submittedName>
        <fullName evidence="2">Uncharacterized protein</fullName>
    </submittedName>
</protein>
<keyword evidence="1" id="KW-0812">Transmembrane</keyword>
<dbReference type="EMBL" id="JARBJD010000014">
    <property type="protein sequence ID" value="KAK2961760.1"/>
    <property type="molecule type" value="Genomic_DNA"/>
</dbReference>
<sequence length="398" mass="43625">MILFFINTAIFCASEYYLHQKDEDTPSATCEQTIPCSSLDLFVDLIHNETSTVKYSSDVILHVSNYAEMNGAVHLGNNVGTMALTFSGVSNDGELKGGGTITFDSNATCIINVLFLHMKIWSFHVVDGEWQTSIIACVDNTNVKFENCTIADYASQLTQELPGRATLNCVWDGQIAAVRVANTKCNVTNTIFDGVCLGGLAVRNPLPWTTPAPGEPTVVLELDTYLPQEPLASADHRWDPRTDEVRVIIHKGHADFDGGEDLSNPLEIYDRGAIFVTDVDEPGVKQGSTHENTVVTLTVTGSNIFRCGSNALAVSPYFKNTIPDNPTWRTIPIVEEHGMERVVGEVKSSEIWPAGPWLLRTTIAGVIYNHYDIQGVGSFFPVSHLFAVLALSFSVIFF</sequence>
<accession>A0ABQ9YDI7</accession>
<comment type="caution">
    <text evidence="2">The sequence shown here is derived from an EMBL/GenBank/DDBJ whole genome shotgun (WGS) entry which is preliminary data.</text>
</comment>
<organism evidence="2 3">
    <name type="scientific">Blattamonas nauphoetae</name>
    <dbReference type="NCBI Taxonomy" id="2049346"/>
    <lineage>
        <taxon>Eukaryota</taxon>
        <taxon>Metamonada</taxon>
        <taxon>Preaxostyla</taxon>
        <taxon>Oxymonadida</taxon>
        <taxon>Blattamonas</taxon>
    </lineage>
</organism>
<gene>
    <name evidence="2" type="ORF">BLNAU_3197</name>
</gene>
<keyword evidence="1" id="KW-1133">Transmembrane helix</keyword>